<dbReference type="RefSeq" id="WP_088256769.1">
    <property type="nucleotide sequence ID" value="NZ_NIDE01000009.1"/>
</dbReference>
<organism evidence="1 2">
    <name type="scientific">Fimbriiglobus ruber</name>
    <dbReference type="NCBI Taxonomy" id="1908690"/>
    <lineage>
        <taxon>Bacteria</taxon>
        <taxon>Pseudomonadati</taxon>
        <taxon>Planctomycetota</taxon>
        <taxon>Planctomycetia</taxon>
        <taxon>Gemmatales</taxon>
        <taxon>Gemmataceae</taxon>
        <taxon>Fimbriiglobus</taxon>
    </lineage>
</organism>
<evidence type="ECO:0000313" key="1">
    <source>
        <dbReference type="EMBL" id="OWK39954.1"/>
    </source>
</evidence>
<name>A0A225DJS0_9BACT</name>
<keyword evidence="2" id="KW-1185">Reference proteome</keyword>
<dbReference type="AlphaFoldDB" id="A0A225DJS0"/>
<accession>A0A225DJS0</accession>
<gene>
    <name evidence="1" type="ORF">FRUB_05844</name>
</gene>
<proteinExistence type="predicted"/>
<reference evidence="2" key="1">
    <citation type="submission" date="2017-06" db="EMBL/GenBank/DDBJ databases">
        <title>Genome analysis of Fimbriiglobus ruber SP5, the first member of the order Planctomycetales with confirmed chitinolytic capability.</title>
        <authorList>
            <person name="Ravin N.V."/>
            <person name="Rakitin A.L."/>
            <person name="Ivanova A.A."/>
            <person name="Beletsky A.V."/>
            <person name="Kulichevskaya I.S."/>
            <person name="Mardanov A.V."/>
            <person name="Dedysh S.N."/>
        </authorList>
    </citation>
    <scope>NUCLEOTIDE SEQUENCE [LARGE SCALE GENOMIC DNA]</scope>
    <source>
        <strain evidence="2">SP5</strain>
    </source>
</reference>
<dbReference type="EMBL" id="NIDE01000009">
    <property type="protein sequence ID" value="OWK39954.1"/>
    <property type="molecule type" value="Genomic_DNA"/>
</dbReference>
<protein>
    <recommendedName>
        <fullName evidence="3">Carboxypeptidase regulatory-like domain-containing protein</fullName>
    </recommendedName>
</protein>
<dbReference type="OrthoDB" id="287951at2"/>
<evidence type="ECO:0008006" key="3">
    <source>
        <dbReference type="Google" id="ProtNLM"/>
    </source>
</evidence>
<evidence type="ECO:0000313" key="2">
    <source>
        <dbReference type="Proteomes" id="UP000214646"/>
    </source>
</evidence>
<dbReference type="Proteomes" id="UP000214646">
    <property type="component" value="Unassembled WGS sequence"/>
</dbReference>
<comment type="caution">
    <text evidence="1">The sequence shown here is derived from an EMBL/GenBank/DDBJ whole genome shotgun (WGS) entry which is preliminary data.</text>
</comment>
<sequence length="140" mass="14193">MKGYGAAAVVCLVLACGCRDARPPVGAAVGRVTYRGTAVAEGSVTFSDDAQGVAYVADLGPDGTFTLASAGGKGLPPGAYAVAIRPPRASKTTPGSVIARTTTAEPDCPNIPPKYRQPKTSGFVATVKAGSNELFVFDMK</sequence>
<dbReference type="PROSITE" id="PS51257">
    <property type="entry name" value="PROKAR_LIPOPROTEIN"/>
    <property type="match status" value="1"/>
</dbReference>